<dbReference type="AlphaFoldDB" id="Q4G365"/>
<geneLocation type="chloroplast" evidence="1"/>
<reference evidence="1" key="1">
    <citation type="journal article" date="2005" name="DNA Res.">
        <title>The complete plastid genome sequence of the haptophyte Emiliania huxleyi: a comparison to other plastid genomes.</title>
        <authorList>
            <person name="Sanchez-Puerta M.V."/>
            <person name="Bachvaroff T.R."/>
            <person name="Delwiche C.F."/>
        </authorList>
    </citation>
    <scope>NUCLEOTIDE SEQUENCE</scope>
    <source>
        <strain evidence="1">CCMP 373</strain>
    </source>
</reference>
<sequence>MLLIFRIYLFSNIYYYRTLLPASRGYLPHIENFKAIPKSDT</sequence>
<dbReference type="RefSeq" id="YP_277402.1">
    <property type="nucleotide sequence ID" value="NC_007288.1"/>
</dbReference>
<evidence type="ECO:0000313" key="1">
    <source>
        <dbReference type="EMBL" id="AAX13901.1"/>
    </source>
</evidence>
<organism evidence="1">
    <name type="scientific">Emiliania huxleyi</name>
    <name type="common">Coccolithophore</name>
    <name type="synonym">Pontosphaera huxleyi</name>
    <dbReference type="NCBI Taxonomy" id="2903"/>
    <lineage>
        <taxon>Eukaryota</taxon>
        <taxon>Haptista</taxon>
        <taxon>Haptophyta</taxon>
        <taxon>Prymnesiophyceae</taxon>
        <taxon>Isochrysidales</taxon>
        <taxon>Noelaerhabdaceae</taxon>
        <taxon>Emiliania</taxon>
    </lineage>
</organism>
<accession>Q4G365</accession>
<proteinExistence type="predicted"/>
<keyword evidence="1" id="KW-0150">Chloroplast</keyword>
<keyword evidence="1" id="KW-0934">Plastid</keyword>
<dbReference type="GeneID" id="3562540"/>
<protein>
    <submittedName>
        <fullName evidence="1">Uncharacterized protein</fullName>
    </submittedName>
</protein>
<dbReference type="EMBL" id="AY741371">
    <property type="protein sequence ID" value="AAX13901.1"/>
    <property type="molecule type" value="Genomic_DNA"/>
</dbReference>
<name>Q4G365_EMIHU</name>